<organism evidence="1 2">
    <name type="scientific">Rhododendron molle</name>
    <name type="common">Chinese azalea</name>
    <name type="synonym">Azalea mollis</name>
    <dbReference type="NCBI Taxonomy" id="49168"/>
    <lineage>
        <taxon>Eukaryota</taxon>
        <taxon>Viridiplantae</taxon>
        <taxon>Streptophyta</taxon>
        <taxon>Embryophyta</taxon>
        <taxon>Tracheophyta</taxon>
        <taxon>Spermatophyta</taxon>
        <taxon>Magnoliopsida</taxon>
        <taxon>eudicotyledons</taxon>
        <taxon>Gunneridae</taxon>
        <taxon>Pentapetalae</taxon>
        <taxon>asterids</taxon>
        <taxon>Ericales</taxon>
        <taxon>Ericaceae</taxon>
        <taxon>Ericoideae</taxon>
        <taxon>Rhodoreae</taxon>
        <taxon>Rhododendron</taxon>
    </lineage>
</organism>
<protein>
    <submittedName>
        <fullName evidence="1">Uncharacterized protein</fullName>
    </submittedName>
</protein>
<evidence type="ECO:0000313" key="1">
    <source>
        <dbReference type="EMBL" id="KAI8529710.1"/>
    </source>
</evidence>
<proteinExistence type="predicted"/>
<gene>
    <name evidence="1" type="ORF">RHMOL_Rhmol12G0246300</name>
</gene>
<evidence type="ECO:0000313" key="2">
    <source>
        <dbReference type="Proteomes" id="UP001062846"/>
    </source>
</evidence>
<reference evidence="1" key="1">
    <citation type="submission" date="2022-02" db="EMBL/GenBank/DDBJ databases">
        <title>Plant Genome Project.</title>
        <authorList>
            <person name="Zhang R.-G."/>
        </authorList>
    </citation>
    <scope>NUCLEOTIDE SEQUENCE</scope>
    <source>
        <strain evidence="1">AT1</strain>
    </source>
</reference>
<dbReference type="Proteomes" id="UP001062846">
    <property type="component" value="Chromosome 12"/>
</dbReference>
<name>A0ACC0LM51_RHOML</name>
<accession>A0ACC0LM51</accession>
<keyword evidence="2" id="KW-1185">Reference proteome</keyword>
<comment type="caution">
    <text evidence="1">The sequence shown here is derived from an EMBL/GenBank/DDBJ whole genome shotgun (WGS) entry which is preliminary data.</text>
</comment>
<sequence length="738" mass="84686">MARLTNRERRKKRNHKALLAMLCMMNVVNSVLQLYLLIMDLITERDRRRIRQKPHLRANPNYYQHQIDALNRLVHQSDTTCHSQLRVNRHTFMTLCHLLTENGLEPSRNVTVVEKVAIFLWILSHHTKNRRTILQFWRSGETISRHFHTVLIAVLRLNKYLWYHPQPIPANEPDARWKWFENCLGALDGTFIPVLPPTELKARYRSRKGDYATNVLGVCSRNLQFVYALSGWEGSATDSRVLENALVRPHGLKIPHGRYYLADAGYTNGPGILVPYRGQRYHINIWRQGHMPQSREEFFNMKHSKARNVVERCFGVLKMRWGILRSYSFYPIRTQCRIVTACCLLHNLIKRTMAVDPVEAQYTAWEQANLHNIPPDEYIRTLESTNQWTQMRDNLATQMYNDWVPNIMESEGTAQSQTSSAKDKQPRRLWTRNEEECLLAAMTECISEKYRAHNGFKPGYFNEVEKELKKKLPGTTLKAVPNIESKVKLWKKMYSLILDITRISGFGWNYATNSIQVDSEEVWKEYEKSNPKAKGMNGKAFPMYESWQFLFGRDRATGEGAEDAAELDDVPADPVETINPVDLFNDCYTPSFANGDPAFVDITTSSGTPTSYAIPATPRSNANTPATNVGPERPKKKAKVDANEASLHDAIGNYMAQSSTAFNKIADSVGFDDRLAAKKEKVFAELQKLDLELLDMFAAHAIIVSAEENVDTFYGIPENYRQAWVEAVLSGKLKLKTT</sequence>
<dbReference type="EMBL" id="CM046399">
    <property type="protein sequence ID" value="KAI8529710.1"/>
    <property type="molecule type" value="Genomic_DNA"/>
</dbReference>